<organism evidence="8">
    <name type="scientific">Cryptococcus bacillisporus CA1280</name>
    <dbReference type="NCBI Taxonomy" id="1296109"/>
    <lineage>
        <taxon>Eukaryota</taxon>
        <taxon>Fungi</taxon>
        <taxon>Dikarya</taxon>
        <taxon>Basidiomycota</taxon>
        <taxon>Agaricomycotina</taxon>
        <taxon>Tremellomycetes</taxon>
        <taxon>Tremellales</taxon>
        <taxon>Cryptococcaceae</taxon>
        <taxon>Cryptococcus</taxon>
        <taxon>Cryptococcus gattii species complex</taxon>
    </lineage>
</organism>
<reference evidence="8" key="1">
    <citation type="submission" date="2015-01" db="EMBL/GenBank/DDBJ databases">
        <title>The Genome Sequence of Cryptococcus gattii CA1280.</title>
        <authorList>
            <consortium name="The Broad Institute Genomics Platform"/>
            <person name="Cuomo C."/>
            <person name="Litvintseva A."/>
            <person name="Chen Y."/>
            <person name="Heitman J."/>
            <person name="Sun S."/>
            <person name="Springer D."/>
            <person name="Dromer F."/>
            <person name="Young S."/>
            <person name="Zeng Q."/>
            <person name="Gargeya S."/>
            <person name="Abouelleil A."/>
            <person name="Alvarado L."/>
            <person name="Chapman S.B."/>
            <person name="Gainer-Dewar J."/>
            <person name="Goldberg J."/>
            <person name="Griggs A."/>
            <person name="Gujja S."/>
            <person name="Hansen M."/>
            <person name="Howarth C."/>
            <person name="Imamovic A."/>
            <person name="Larimer J."/>
            <person name="Murphy C."/>
            <person name="Naylor J."/>
            <person name="Pearson M."/>
            <person name="Priest M."/>
            <person name="Roberts A."/>
            <person name="Saif S."/>
            <person name="Shea T."/>
            <person name="Sykes S."/>
            <person name="Wortman J."/>
            <person name="Nusbaum C."/>
            <person name="Birren B."/>
        </authorList>
    </citation>
    <scope>NUCLEOTIDE SEQUENCE [LARGE SCALE GENOMIC DNA]</scope>
    <source>
        <strain evidence="8">CA1280</strain>
    </source>
</reference>
<evidence type="ECO:0000256" key="2">
    <source>
        <dbReference type="ARBA" id="ARBA00022552"/>
    </source>
</evidence>
<dbReference type="AlphaFoldDB" id="A0A0D0TEX0"/>
<evidence type="ECO:0000256" key="1">
    <source>
        <dbReference type="ARBA" id="ARBA00004604"/>
    </source>
</evidence>
<protein>
    <submittedName>
        <fullName evidence="8">U3 small nucleolar RNA-associated protein 18</fullName>
    </submittedName>
</protein>
<evidence type="ECO:0000313" key="8">
    <source>
        <dbReference type="EMBL" id="KIR44962.1"/>
    </source>
</evidence>
<comment type="similarity">
    <text evidence="6">Belongs to the WD repeat UTP18 family.</text>
</comment>
<evidence type="ECO:0000256" key="7">
    <source>
        <dbReference type="SAM" id="MobiDB-lite"/>
    </source>
</evidence>
<dbReference type="InterPro" id="IPR036322">
    <property type="entry name" value="WD40_repeat_dom_sf"/>
</dbReference>
<feature type="compositionally biased region" description="Low complexity" evidence="7">
    <location>
        <begin position="112"/>
        <end position="124"/>
    </location>
</feature>
<dbReference type="Gene3D" id="2.130.10.10">
    <property type="entry name" value="YVTN repeat-like/Quinoprotein amine dehydrogenase"/>
    <property type="match status" value="1"/>
</dbReference>
<feature type="region of interest" description="Disordered" evidence="7">
    <location>
        <begin position="39"/>
        <end position="168"/>
    </location>
</feature>
<dbReference type="GO" id="GO:0006364">
    <property type="term" value="P:rRNA processing"/>
    <property type="evidence" value="ECO:0007669"/>
    <property type="project" value="UniProtKB-KW"/>
</dbReference>
<feature type="region of interest" description="Disordered" evidence="7">
    <location>
        <begin position="1"/>
        <end position="25"/>
    </location>
</feature>
<comment type="subcellular location">
    <subcellularLocation>
        <location evidence="1">Nucleus</location>
        <location evidence="1">Nucleolus</location>
    </subcellularLocation>
</comment>
<keyword evidence="4" id="KW-0677">Repeat</keyword>
<dbReference type="FunFam" id="2.130.10.10:FF:000908">
    <property type="entry name" value="U3 small nucleolar RNA-associated protein 18"/>
    <property type="match status" value="1"/>
</dbReference>
<accession>A0A0D0TEX0</accession>
<dbReference type="PANTHER" id="PTHR18359:SF0">
    <property type="entry name" value="U3 SMALL NUCLEOLAR RNA-ASSOCIATED PROTEIN 18 HOMOLOG"/>
    <property type="match status" value="1"/>
</dbReference>
<evidence type="ECO:0000256" key="6">
    <source>
        <dbReference type="ARBA" id="ARBA00025767"/>
    </source>
</evidence>
<dbReference type="HOGENOM" id="CLU_011055_2_0_1"/>
<dbReference type="EMBL" id="KN847992">
    <property type="protein sequence ID" value="KIR44962.1"/>
    <property type="molecule type" value="Genomic_DNA"/>
</dbReference>
<evidence type="ECO:0000256" key="4">
    <source>
        <dbReference type="ARBA" id="ARBA00022737"/>
    </source>
</evidence>
<dbReference type="GO" id="GO:0034388">
    <property type="term" value="C:Pwp2p-containing subcomplex of 90S preribosome"/>
    <property type="evidence" value="ECO:0007669"/>
    <property type="project" value="TreeGrafter"/>
</dbReference>
<dbReference type="SMART" id="SM00320">
    <property type="entry name" value="WD40"/>
    <property type="match status" value="6"/>
</dbReference>
<keyword evidence="5" id="KW-0539">Nucleus</keyword>
<proteinExistence type="inferred from homology"/>
<dbReference type="GO" id="GO:0032040">
    <property type="term" value="C:small-subunit processome"/>
    <property type="evidence" value="ECO:0007669"/>
    <property type="project" value="TreeGrafter"/>
</dbReference>
<dbReference type="InterPro" id="IPR001680">
    <property type="entry name" value="WD40_rpt"/>
</dbReference>
<dbReference type="InterPro" id="IPR045161">
    <property type="entry name" value="Utp18"/>
</dbReference>
<keyword evidence="2" id="KW-0698">rRNA processing</keyword>
<dbReference type="SUPFAM" id="SSF50978">
    <property type="entry name" value="WD40 repeat-like"/>
    <property type="match status" value="1"/>
</dbReference>
<sequence length="624" mass="67479">MARNKKRSQRQPSPQPPRQDIKHDWKKDDEELELEEALFGRKQKKFKPDNNNDEESGMSEVEDNDLFTVDAPLAPGFQVDLDGDGYEYASGDGNSDSDSENSGDENEFRAFSPSPGRGRSMSRGSDLKSESGSESEEETDRPTITVPDDIIDLPSSHDEELSRSKRVPLWNDPADEMAKVDISASRRLRKVDRGKRKTVEGELVGGKELQARLKEQFERLHPPPDWAKRRTLPGTPSLSSLLTSNKSFISNPSLPSAQDPLARPPLPPGTIDLKRVRNANHTNPTVSKREAEGGKGGVVDMAWHPSKQVGVLAVGGGDRRVKFFQIDGHTNPTLLTLHIPSLPLSKLTYHPSGTSLLLTGSRPFYYTYDLSSQKCLRSPRNLFGSVASREGDAPNELSRHTFSPDGSLLAVAGRRGAVSILSHSTSGGGVGGMVADLRSGRGGTATALSFSSNGKYLSVLGGRDGAEVEVWDVAQREVVGKWRDDGMRGGGVMESSRDGGWIAVGSNTGLVNLYSPSLLPPSTPSPSSTLTTQATPLKTLSHLTTPITSLSSHPSSSILCISSSTRKDQLKLYHLPTGNAFSNWPTQGTPLGRVTTTGFSESGEWLGVGNAGGKVLLWSLRHWA</sequence>
<evidence type="ECO:0000256" key="3">
    <source>
        <dbReference type="ARBA" id="ARBA00022574"/>
    </source>
</evidence>
<dbReference type="InterPro" id="IPR015943">
    <property type="entry name" value="WD40/YVTN_repeat-like_dom_sf"/>
</dbReference>
<name>A0A0D0TEX0_CRYGA</name>
<feature type="compositionally biased region" description="Acidic residues" evidence="7">
    <location>
        <begin position="95"/>
        <end position="105"/>
    </location>
</feature>
<feature type="compositionally biased region" description="Acidic residues" evidence="7">
    <location>
        <begin position="51"/>
        <end position="65"/>
    </location>
</feature>
<dbReference type="OrthoDB" id="1935146at2759"/>
<dbReference type="PANTHER" id="PTHR18359">
    <property type="entry name" value="WD-REPEAT PROTEIN-RELATED"/>
    <property type="match status" value="1"/>
</dbReference>
<evidence type="ECO:0000256" key="5">
    <source>
        <dbReference type="ARBA" id="ARBA00023242"/>
    </source>
</evidence>
<keyword evidence="3" id="KW-0853">WD repeat</keyword>
<gene>
    <name evidence="8" type="ORF">I312_05735</name>
</gene>